<organism evidence="1 2">
    <name type="scientific">Rangifer tarandus platyrhynchus</name>
    <name type="common">Svalbard reindeer</name>
    <dbReference type="NCBI Taxonomy" id="3082113"/>
    <lineage>
        <taxon>Eukaryota</taxon>
        <taxon>Metazoa</taxon>
        <taxon>Chordata</taxon>
        <taxon>Craniata</taxon>
        <taxon>Vertebrata</taxon>
        <taxon>Euteleostomi</taxon>
        <taxon>Mammalia</taxon>
        <taxon>Eutheria</taxon>
        <taxon>Laurasiatheria</taxon>
        <taxon>Artiodactyla</taxon>
        <taxon>Ruminantia</taxon>
        <taxon>Pecora</taxon>
        <taxon>Cervidae</taxon>
        <taxon>Odocoileinae</taxon>
        <taxon>Rangifer</taxon>
    </lineage>
</organism>
<reference evidence="1" key="1">
    <citation type="submission" date="2023-04" db="EMBL/GenBank/DDBJ databases">
        <authorList>
            <consortium name="ELIXIR-Norway"/>
        </authorList>
    </citation>
    <scope>NUCLEOTIDE SEQUENCE [LARGE SCALE GENOMIC DNA]</scope>
</reference>
<evidence type="ECO:0000313" key="2">
    <source>
        <dbReference type="Proteomes" id="UP001176941"/>
    </source>
</evidence>
<evidence type="ECO:0000313" key="1">
    <source>
        <dbReference type="EMBL" id="CAI9169046.1"/>
    </source>
</evidence>
<protein>
    <submittedName>
        <fullName evidence="1">Uncharacterized protein</fullName>
    </submittedName>
</protein>
<accession>A0ABN8Z7G7</accession>
<name>A0ABN8Z7G7_RANTA</name>
<sequence length="135" mass="15305">MNCLVAQSCPALCDPMDCSTPGLPVLQYLPEFAQTHFHRVDDAIQPSYPLSLCSLLLLPSTFPCNRVFSNESAHYNGKEYEKECGYMLKKKSWIHLEGELPFKGVSMLPEKVLSPVNPWLVSLSDFIVLIWTEIR</sequence>
<proteinExistence type="predicted"/>
<gene>
    <name evidence="1" type="ORF">MRATA1EN1_LOCUS18008</name>
</gene>
<dbReference type="EMBL" id="OX459964">
    <property type="protein sequence ID" value="CAI9169046.1"/>
    <property type="molecule type" value="Genomic_DNA"/>
</dbReference>
<dbReference type="Proteomes" id="UP001176941">
    <property type="component" value="Chromosome 28"/>
</dbReference>
<keyword evidence="2" id="KW-1185">Reference proteome</keyword>